<name>A0ABR1KWH1_9PEZI</name>
<reference evidence="3 4" key="1">
    <citation type="submission" date="2024-04" db="EMBL/GenBank/DDBJ databases">
        <title>Phyllosticta paracitricarpa is synonymous to the EU quarantine fungus P. citricarpa based on phylogenomic analyses.</title>
        <authorList>
            <consortium name="Lawrence Berkeley National Laboratory"/>
            <person name="Van Ingen-Buijs V.A."/>
            <person name="Van Westerhoven A.C."/>
            <person name="Haridas S."/>
            <person name="Skiadas P."/>
            <person name="Martin F."/>
            <person name="Groenewald J.Z."/>
            <person name="Crous P.W."/>
            <person name="Seidl M.F."/>
        </authorList>
    </citation>
    <scope>NUCLEOTIDE SEQUENCE [LARGE SCALE GENOMIC DNA]</scope>
    <source>
        <strain evidence="3 4">CBS 123371</strain>
    </source>
</reference>
<accession>A0ABR1KWH1</accession>
<gene>
    <name evidence="3" type="ORF">IWZ03DRAFT_343072</name>
</gene>
<dbReference type="PANTHER" id="PTHR14237:SF23">
    <property type="entry name" value="MOSC DOMAIN PROTEIN (AFU_ORTHOLOGUE AFUA_7G05900)"/>
    <property type="match status" value="1"/>
</dbReference>
<comment type="caution">
    <text evidence="3">The sequence shown here is derived from an EMBL/GenBank/DDBJ whole genome shotgun (WGS) entry which is preliminary data.</text>
</comment>
<feature type="transmembrane region" description="Helical" evidence="1">
    <location>
        <begin position="28"/>
        <end position="46"/>
    </location>
</feature>
<dbReference type="InterPro" id="IPR011037">
    <property type="entry name" value="Pyrv_Knase-like_insert_dom_sf"/>
</dbReference>
<sequence length="461" mass="52389">MSSHQVDHFIGKISSFAAIREVQDWRPILFSLIFSLLALAATAVYLDTRRESNRPPPPAGCRRLGIDPERSNFRDQFDSKYGKDLAQGDGTTCRVKALTIHPIKSCYPVELSHGEVVGAGMRYDRQLTFAQLTSSLPKADDPEHKVSHQWTFMTQRANRNMAKIKTEMWVPDPSSPTYSPDSEWVKNEGCIVVSFPYVEDDKSSLIYKLERMGNSIRRKVLRQNVDCHGPRVYFRVPFHPSVERIKEKGHTFESVKIWTDCPVALNMGIEIDPEILEKLRYALGMSNPVTLMRIDPNCYREVFRCAPRKGEGVSYQPIIGMQDAYPVHIMNFASVQDLAGRVGNAIDKLDARRFRANIYVTGAPAFSEDHWKVIRIGKVRFHVSCRTARCMLPNVNPETAERHPAEPNKSMKAYRVIDEGANPHACLGMQMVPFSNDMQEIKVGDEVVVEEVGEHFYIKQS</sequence>
<keyword evidence="1" id="KW-0472">Membrane</keyword>
<dbReference type="PANTHER" id="PTHR14237">
    <property type="entry name" value="MOLYBDOPTERIN COFACTOR SULFURASE MOSC"/>
    <property type="match status" value="1"/>
</dbReference>
<proteinExistence type="predicted"/>
<organism evidence="3 4">
    <name type="scientific">Phyllosticta citriasiana</name>
    <dbReference type="NCBI Taxonomy" id="595635"/>
    <lineage>
        <taxon>Eukaryota</taxon>
        <taxon>Fungi</taxon>
        <taxon>Dikarya</taxon>
        <taxon>Ascomycota</taxon>
        <taxon>Pezizomycotina</taxon>
        <taxon>Dothideomycetes</taxon>
        <taxon>Dothideomycetes incertae sedis</taxon>
        <taxon>Botryosphaeriales</taxon>
        <taxon>Phyllostictaceae</taxon>
        <taxon>Phyllosticta</taxon>
    </lineage>
</organism>
<dbReference type="InterPro" id="IPR005302">
    <property type="entry name" value="MoCF_Sase_C"/>
</dbReference>
<keyword evidence="1" id="KW-1133">Transmembrane helix</keyword>
<dbReference type="SUPFAM" id="SSF50800">
    <property type="entry name" value="PK beta-barrel domain-like"/>
    <property type="match status" value="1"/>
</dbReference>
<keyword evidence="1" id="KW-0812">Transmembrane</keyword>
<dbReference type="EMBL" id="JBBPHU010000002">
    <property type="protein sequence ID" value="KAK7522513.1"/>
    <property type="molecule type" value="Genomic_DNA"/>
</dbReference>
<evidence type="ECO:0000313" key="3">
    <source>
        <dbReference type="EMBL" id="KAK7522513.1"/>
    </source>
</evidence>
<dbReference type="InterPro" id="IPR005303">
    <property type="entry name" value="MOCOS_middle"/>
</dbReference>
<dbReference type="Pfam" id="PF03476">
    <property type="entry name" value="MOSC_N"/>
    <property type="match status" value="1"/>
</dbReference>
<evidence type="ECO:0000256" key="1">
    <source>
        <dbReference type="SAM" id="Phobius"/>
    </source>
</evidence>
<dbReference type="PROSITE" id="PS51340">
    <property type="entry name" value="MOSC"/>
    <property type="match status" value="1"/>
</dbReference>
<evidence type="ECO:0000259" key="2">
    <source>
        <dbReference type="PROSITE" id="PS51340"/>
    </source>
</evidence>
<feature type="domain" description="MOSC" evidence="2">
    <location>
        <begin position="289"/>
        <end position="450"/>
    </location>
</feature>
<keyword evidence="4" id="KW-1185">Reference proteome</keyword>
<protein>
    <submittedName>
        <fullName evidence="3">MOSC domain-containing protein</fullName>
    </submittedName>
</protein>
<dbReference type="Pfam" id="PF03473">
    <property type="entry name" value="MOSC"/>
    <property type="match status" value="1"/>
</dbReference>
<dbReference type="Proteomes" id="UP001363622">
    <property type="component" value="Unassembled WGS sequence"/>
</dbReference>
<evidence type="ECO:0000313" key="4">
    <source>
        <dbReference type="Proteomes" id="UP001363622"/>
    </source>
</evidence>